<name>A0A1M6S1V7_9RHOB</name>
<organism evidence="1 2">
    <name type="scientific">Shimia gijangensis</name>
    <dbReference type="NCBI Taxonomy" id="1470563"/>
    <lineage>
        <taxon>Bacteria</taxon>
        <taxon>Pseudomonadati</taxon>
        <taxon>Pseudomonadota</taxon>
        <taxon>Alphaproteobacteria</taxon>
        <taxon>Rhodobacterales</taxon>
        <taxon>Roseobacteraceae</taxon>
    </lineage>
</organism>
<keyword evidence="2" id="KW-1185">Reference proteome</keyword>
<evidence type="ECO:0000313" key="1">
    <source>
        <dbReference type="EMBL" id="SHK38498.1"/>
    </source>
</evidence>
<proteinExistence type="predicted"/>
<protein>
    <submittedName>
        <fullName evidence="1">Uncharacterized protein</fullName>
    </submittedName>
</protein>
<accession>A0A1M6S1V7</accession>
<dbReference type="STRING" id="1470563.SAMN05444000_12724"/>
<dbReference type="EMBL" id="FQZQ01000027">
    <property type="protein sequence ID" value="SHK38498.1"/>
    <property type="molecule type" value="Genomic_DNA"/>
</dbReference>
<dbReference type="Proteomes" id="UP000183982">
    <property type="component" value="Unassembled WGS sequence"/>
</dbReference>
<dbReference type="AlphaFoldDB" id="A0A1M6S1V7"/>
<reference evidence="2" key="1">
    <citation type="submission" date="2016-11" db="EMBL/GenBank/DDBJ databases">
        <authorList>
            <person name="Varghese N."/>
            <person name="Submissions S."/>
        </authorList>
    </citation>
    <scope>NUCLEOTIDE SEQUENCE [LARGE SCALE GENOMIC DNA]</scope>
    <source>
        <strain evidence="2">DSM 100564</strain>
    </source>
</reference>
<sequence>MAHKGPTPRIFPYTGTACFLENHAVILDKENWWARLGLIATPEDKAEIAQVISNFHAAQNDRQGVSLHEMERKVKREISAEKQGDEPSDPDVIRQMVLQNIPTLKDFQDLIRKERKLINAEQPGELTVRGEEPTFAYIRKVLAVLNRNGLEVDKSNRWDENSEPTEQELFFQRFFFPRHGTSVEDRKVIHHALKKAEK</sequence>
<evidence type="ECO:0000313" key="2">
    <source>
        <dbReference type="Proteomes" id="UP000183982"/>
    </source>
</evidence>
<gene>
    <name evidence="1" type="ORF">SAMN05444000_12724</name>
</gene>